<sequence length="252" mass="28570">MAWQTRWFCFHAPPDADEAATIGLDKMRRRVNRRLKPAVDINRYGGHGRRCTRLRCTVMGVYLVSANSEHLEGGSPWIDVFTTLDETLAAMGIDDGIQVPVYRHQPRGTGYAFEEKLIFSGDGFNELCRRELSPRDVEVFHWDVLVPIDFEGPIDLPLKNYYSQTTTARSAQRMLPAAMRLAAAIELPAETPKYCDNLQLTSFFGDFEERGHAANVTATGPWRDDLGMAFHTALYLRAAEHSIRRRCPIFCS</sequence>
<organism evidence="1 2">
    <name type="scientific">Catenulispora yoronensis</name>
    <dbReference type="NCBI Taxonomy" id="450799"/>
    <lineage>
        <taxon>Bacteria</taxon>
        <taxon>Bacillati</taxon>
        <taxon>Actinomycetota</taxon>
        <taxon>Actinomycetes</taxon>
        <taxon>Catenulisporales</taxon>
        <taxon>Catenulisporaceae</taxon>
        <taxon>Catenulispora</taxon>
    </lineage>
</organism>
<dbReference type="EMBL" id="BAAAQN010000010">
    <property type="protein sequence ID" value="GAA2024893.1"/>
    <property type="molecule type" value="Genomic_DNA"/>
</dbReference>
<keyword evidence="2" id="KW-1185">Reference proteome</keyword>
<comment type="caution">
    <text evidence="1">The sequence shown here is derived from an EMBL/GenBank/DDBJ whole genome shotgun (WGS) entry which is preliminary data.</text>
</comment>
<name>A0ABN2TZH4_9ACTN</name>
<accession>A0ABN2TZH4</accession>
<dbReference type="Proteomes" id="UP001500751">
    <property type="component" value="Unassembled WGS sequence"/>
</dbReference>
<evidence type="ECO:0000313" key="2">
    <source>
        <dbReference type="Proteomes" id="UP001500751"/>
    </source>
</evidence>
<reference evidence="1 2" key="1">
    <citation type="journal article" date="2019" name="Int. J. Syst. Evol. Microbiol.">
        <title>The Global Catalogue of Microorganisms (GCM) 10K type strain sequencing project: providing services to taxonomists for standard genome sequencing and annotation.</title>
        <authorList>
            <consortium name="The Broad Institute Genomics Platform"/>
            <consortium name="The Broad Institute Genome Sequencing Center for Infectious Disease"/>
            <person name="Wu L."/>
            <person name="Ma J."/>
        </authorList>
    </citation>
    <scope>NUCLEOTIDE SEQUENCE [LARGE SCALE GENOMIC DNA]</scope>
    <source>
        <strain evidence="1 2">JCM 16014</strain>
    </source>
</reference>
<protein>
    <submittedName>
        <fullName evidence="1">Uncharacterized protein</fullName>
    </submittedName>
</protein>
<dbReference type="RefSeq" id="WP_344665566.1">
    <property type="nucleotide sequence ID" value="NZ_BAAAQN010000010.1"/>
</dbReference>
<proteinExistence type="predicted"/>
<evidence type="ECO:0000313" key="1">
    <source>
        <dbReference type="EMBL" id="GAA2024893.1"/>
    </source>
</evidence>
<gene>
    <name evidence="1" type="ORF">GCM10009839_23510</name>
</gene>